<feature type="domain" description="Sugar phosphate transporter" evidence="7">
    <location>
        <begin position="73"/>
        <end position="362"/>
    </location>
</feature>
<feature type="transmembrane region" description="Helical" evidence="6">
    <location>
        <begin position="252"/>
        <end position="270"/>
    </location>
</feature>
<feature type="transmembrane region" description="Helical" evidence="6">
    <location>
        <begin position="346"/>
        <end position="364"/>
    </location>
</feature>
<feature type="compositionally biased region" description="Basic and acidic residues" evidence="5">
    <location>
        <begin position="460"/>
        <end position="479"/>
    </location>
</feature>
<comment type="subcellular location">
    <subcellularLocation>
        <location evidence="1">Membrane</location>
        <topology evidence="1">Multi-pass membrane protein</topology>
    </subcellularLocation>
</comment>
<protein>
    <recommendedName>
        <fullName evidence="7">Sugar phosphate transporter domain-containing protein</fullName>
    </recommendedName>
</protein>
<dbReference type="InterPro" id="IPR050186">
    <property type="entry name" value="TPT_transporter"/>
</dbReference>
<keyword evidence="3 6" id="KW-1133">Transmembrane helix</keyword>
<keyword evidence="2 6" id="KW-0812">Transmembrane</keyword>
<evidence type="ECO:0000256" key="3">
    <source>
        <dbReference type="ARBA" id="ARBA00022989"/>
    </source>
</evidence>
<dbReference type="GO" id="GO:0016020">
    <property type="term" value="C:membrane"/>
    <property type="evidence" value="ECO:0007669"/>
    <property type="project" value="UniProtKB-SubCell"/>
</dbReference>
<evidence type="ECO:0000313" key="9">
    <source>
        <dbReference type="Proteomes" id="UP000284706"/>
    </source>
</evidence>
<feature type="region of interest" description="Disordered" evidence="5">
    <location>
        <begin position="413"/>
        <end position="479"/>
    </location>
</feature>
<dbReference type="InterPro" id="IPR004853">
    <property type="entry name" value="Sugar_P_trans_dom"/>
</dbReference>
<feature type="transmembrane region" description="Helical" evidence="6">
    <location>
        <begin position="212"/>
        <end position="231"/>
    </location>
</feature>
<dbReference type="Pfam" id="PF03151">
    <property type="entry name" value="TPT"/>
    <property type="match status" value="1"/>
</dbReference>
<organism evidence="8 9">
    <name type="scientific">Gymnopilus dilepis</name>
    <dbReference type="NCBI Taxonomy" id="231916"/>
    <lineage>
        <taxon>Eukaryota</taxon>
        <taxon>Fungi</taxon>
        <taxon>Dikarya</taxon>
        <taxon>Basidiomycota</taxon>
        <taxon>Agaricomycotina</taxon>
        <taxon>Agaricomycetes</taxon>
        <taxon>Agaricomycetidae</taxon>
        <taxon>Agaricales</taxon>
        <taxon>Agaricineae</taxon>
        <taxon>Hymenogastraceae</taxon>
        <taxon>Gymnopilus</taxon>
    </lineage>
</organism>
<dbReference type="InterPro" id="IPR037185">
    <property type="entry name" value="EmrE-like"/>
</dbReference>
<keyword evidence="9" id="KW-1185">Reference proteome</keyword>
<dbReference type="AlphaFoldDB" id="A0A409Y1J0"/>
<accession>A0A409Y1J0</accession>
<evidence type="ECO:0000259" key="7">
    <source>
        <dbReference type="Pfam" id="PF03151"/>
    </source>
</evidence>
<evidence type="ECO:0000256" key="2">
    <source>
        <dbReference type="ARBA" id="ARBA00022692"/>
    </source>
</evidence>
<dbReference type="Proteomes" id="UP000284706">
    <property type="component" value="Unassembled WGS sequence"/>
</dbReference>
<evidence type="ECO:0000256" key="4">
    <source>
        <dbReference type="ARBA" id="ARBA00023136"/>
    </source>
</evidence>
<name>A0A409Y1J0_9AGAR</name>
<comment type="caution">
    <text evidence="8">The sequence shown here is derived from an EMBL/GenBank/DDBJ whole genome shotgun (WGS) entry which is preliminary data.</text>
</comment>
<dbReference type="STRING" id="231916.A0A409Y1J0"/>
<dbReference type="OrthoDB" id="18894at2759"/>
<feature type="transmembrane region" description="Helical" evidence="6">
    <location>
        <begin position="290"/>
        <end position="312"/>
    </location>
</feature>
<feature type="transmembrane region" description="Helical" evidence="6">
    <location>
        <begin position="319"/>
        <end position="340"/>
    </location>
</feature>
<evidence type="ECO:0000256" key="1">
    <source>
        <dbReference type="ARBA" id="ARBA00004141"/>
    </source>
</evidence>
<dbReference type="FunCoup" id="A0A409Y1J0">
    <property type="interactions" value="348"/>
</dbReference>
<gene>
    <name evidence="8" type="ORF">CVT26_006214</name>
</gene>
<dbReference type="PANTHER" id="PTHR11132">
    <property type="entry name" value="SOLUTE CARRIER FAMILY 35"/>
    <property type="match status" value="1"/>
</dbReference>
<sequence length="479" mass="53301">MERAFPTNDPSHSVAEQPVIWPNDRDGQGVSLQAGNIGFHLASVAEKKRLWWRNAIVNTVFIASWRNLLHRRFFFATLLSLYNKWMFGPKHLGFPAPLFVTTMHMFVQFGLATALRNLWPNTFRPQHNPSPQDYLKKGVPTAVATGLDIGLSNLSLKTITLSFYTMCKSSSLIFVLLFAFIFRLEVFSWRLIAVIFLIFSGVLLMVATEAHFVLGGFILVLSGSALGGLRWSLTQILLKNKKMGFDHPAATIYWLAPTMGFTLGIISLAIEGWPSLFRSAFFQGVSRTSQTLLFLTAPGVIAFCMVLSEIYIIQRAGVVPMSIAGIAKEVSTIVISSWFFGDQITLLNSVGVAITVCGIGLFTHHKYRKSIDSKVPLDGHGNPIIDDGDEEDLFAPRGHDGYAQSEEAILLTSQRDEEDDSTESLLPTSKHDQHDADEDGKPIAPEFQRDSGYNGQTGRSEPRREGEMVRADLERDWNG</sequence>
<feature type="transmembrane region" description="Helical" evidence="6">
    <location>
        <begin position="92"/>
        <end position="115"/>
    </location>
</feature>
<evidence type="ECO:0000256" key="6">
    <source>
        <dbReference type="SAM" id="Phobius"/>
    </source>
</evidence>
<proteinExistence type="predicted"/>
<evidence type="ECO:0000313" key="8">
    <source>
        <dbReference type="EMBL" id="PPQ96813.1"/>
    </source>
</evidence>
<feature type="transmembrane region" description="Helical" evidence="6">
    <location>
        <begin position="189"/>
        <end position="206"/>
    </location>
</feature>
<reference evidence="8 9" key="1">
    <citation type="journal article" date="2018" name="Evol. Lett.">
        <title>Horizontal gene cluster transfer increased hallucinogenic mushroom diversity.</title>
        <authorList>
            <person name="Reynolds H.T."/>
            <person name="Vijayakumar V."/>
            <person name="Gluck-Thaler E."/>
            <person name="Korotkin H.B."/>
            <person name="Matheny P.B."/>
            <person name="Slot J.C."/>
        </authorList>
    </citation>
    <scope>NUCLEOTIDE SEQUENCE [LARGE SCALE GENOMIC DNA]</scope>
    <source>
        <strain evidence="8 9">SRW20</strain>
    </source>
</reference>
<dbReference type="SUPFAM" id="SSF103481">
    <property type="entry name" value="Multidrug resistance efflux transporter EmrE"/>
    <property type="match status" value="2"/>
</dbReference>
<feature type="transmembrane region" description="Helical" evidence="6">
    <location>
        <begin position="161"/>
        <end position="182"/>
    </location>
</feature>
<dbReference type="InParanoid" id="A0A409Y1J0"/>
<keyword evidence="4 6" id="KW-0472">Membrane</keyword>
<evidence type="ECO:0000256" key="5">
    <source>
        <dbReference type="SAM" id="MobiDB-lite"/>
    </source>
</evidence>
<dbReference type="EMBL" id="NHYE01001321">
    <property type="protein sequence ID" value="PPQ96813.1"/>
    <property type="molecule type" value="Genomic_DNA"/>
</dbReference>